<reference evidence="1" key="1">
    <citation type="submission" date="2021-01" db="EMBL/GenBank/DDBJ databases">
        <title>Modified the classification status of verrucomicrobia.</title>
        <authorList>
            <person name="Feng X."/>
        </authorList>
    </citation>
    <scope>NUCLEOTIDE SEQUENCE</scope>
    <source>
        <strain evidence="1">KCTC 22201</strain>
    </source>
</reference>
<gene>
    <name evidence="1" type="ORF">JIN81_17980</name>
</gene>
<dbReference type="EMBL" id="JAENII010000021">
    <property type="protein sequence ID" value="MBK1828930.1"/>
    <property type="molecule type" value="Genomic_DNA"/>
</dbReference>
<dbReference type="Proteomes" id="UP000658278">
    <property type="component" value="Unassembled WGS sequence"/>
</dbReference>
<name>A0A934RIK4_9BACT</name>
<dbReference type="RefSeq" id="WP_200283243.1">
    <property type="nucleotide sequence ID" value="NZ_JAENII010000021.1"/>
</dbReference>
<protein>
    <submittedName>
        <fullName evidence="1">Uncharacterized protein</fullName>
    </submittedName>
</protein>
<sequence>MNDFHGMLFTIVEDFGPSDGEAWTHYLEWRSIHFERFDSLDGMLRQSLFTPESIDDWDHVVCRNFMVSYLKDFDYAQQVHLRIGAGSLMGFSYSEHDESDEGFLGYDIIDGYCDISLLTNWGNDVEIVNRALGSNALVPTLGQVESIHAFLTSHHGDDNHVKDCRVISVYSTHPMRDGTARHET</sequence>
<keyword evidence="2" id="KW-1185">Reference proteome</keyword>
<evidence type="ECO:0000313" key="2">
    <source>
        <dbReference type="Proteomes" id="UP000658278"/>
    </source>
</evidence>
<accession>A0A934RIK4</accession>
<comment type="caution">
    <text evidence="1">The sequence shown here is derived from an EMBL/GenBank/DDBJ whole genome shotgun (WGS) entry which is preliminary data.</text>
</comment>
<evidence type="ECO:0000313" key="1">
    <source>
        <dbReference type="EMBL" id="MBK1828930.1"/>
    </source>
</evidence>
<proteinExistence type="predicted"/>
<dbReference type="AlphaFoldDB" id="A0A934RIK4"/>
<organism evidence="1 2">
    <name type="scientific">Haloferula rosea</name>
    <dbReference type="NCBI Taxonomy" id="490093"/>
    <lineage>
        <taxon>Bacteria</taxon>
        <taxon>Pseudomonadati</taxon>
        <taxon>Verrucomicrobiota</taxon>
        <taxon>Verrucomicrobiia</taxon>
        <taxon>Verrucomicrobiales</taxon>
        <taxon>Verrucomicrobiaceae</taxon>
        <taxon>Haloferula</taxon>
    </lineage>
</organism>